<dbReference type="AlphaFoldDB" id="A0A2B7X2G3"/>
<sequence>MANEDAIQAAIDELNSQLIPNYTQTAKNMGSIELSFRGGFKAFRAPELMLPLQPSENSLILKKNNFFIILID</sequence>
<protein>
    <submittedName>
        <fullName evidence="1">Uncharacterized protein</fullName>
    </submittedName>
</protein>
<dbReference type="OrthoDB" id="4225981at2759"/>
<name>A0A2B7X2G3_9EURO</name>
<evidence type="ECO:0000313" key="2">
    <source>
        <dbReference type="Proteomes" id="UP000223968"/>
    </source>
</evidence>
<organism evidence="1 2">
    <name type="scientific">Helicocarpus griseus UAMH5409</name>
    <dbReference type="NCBI Taxonomy" id="1447875"/>
    <lineage>
        <taxon>Eukaryota</taxon>
        <taxon>Fungi</taxon>
        <taxon>Dikarya</taxon>
        <taxon>Ascomycota</taxon>
        <taxon>Pezizomycotina</taxon>
        <taxon>Eurotiomycetes</taxon>
        <taxon>Eurotiomycetidae</taxon>
        <taxon>Onygenales</taxon>
        <taxon>Ajellomycetaceae</taxon>
        <taxon>Helicocarpus</taxon>
    </lineage>
</organism>
<comment type="caution">
    <text evidence="1">The sequence shown here is derived from an EMBL/GenBank/DDBJ whole genome shotgun (WGS) entry which is preliminary data.</text>
</comment>
<proteinExistence type="predicted"/>
<accession>A0A2B7X2G3</accession>
<dbReference type="Proteomes" id="UP000223968">
    <property type="component" value="Unassembled WGS sequence"/>
</dbReference>
<gene>
    <name evidence="1" type="ORF">AJ79_07442</name>
</gene>
<reference evidence="1 2" key="1">
    <citation type="submission" date="2017-10" db="EMBL/GenBank/DDBJ databases">
        <title>Comparative genomics in systemic dimorphic fungi from Ajellomycetaceae.</title>
        <authorList>
            <person name="Munoz J.F."/>
            <person name="Mcewen J.G."/>
            <person name="Clay O.K."/>
            <person name="Cuomo C.A."/>
        </authorList>
    </citation>
    <scope>NUCLEOTIDE SEQUENCE [LARGE SCALE GENOMIC DNA]</scope>
    <source>
        <strain evidence="1 2">UAMH5409</strain>
    </source>
</reference>
<evidence type="ECO:0000313" key="1">
    <source>
        <dbReference type="EMBL" id="PGH03115.1"/>
    </source>
</evidence>
<keyword evidence="2" id="KW-1185">Reference proteome</keyword>
<dbReference type="EMBL" id="PDNB01000151">
    <property type="protein sequence ID" value="PGH03115.1"/>
    <property type="molecule type" value="Genomic_DNA"/>
</dbReference>